<dbReference type="GO" id="GO:0016740">
    <property type="term" value="F:transferase activity"/>
    <property type="evidence" value="ECO:0007669"/>
    <property type="project" value="UniProtKB-KW"/>
</dbReference>
<name>A0A7W4P230_9PROT</name>
<feature type="domain" description="Aminoglycoside phosphotransferase" evidence="1">
    <location>
        <begin position="33"/>
        <end position="232"/>
    </location>
</feature>
<evidence type="ECO:0000313" key="2">
    <source>
        <dbReference type="EMBL" id="MBB2171330.1"/>
    </source>
</evidence>
<keyword evidence="2" id="KW-0808">Transferase</keyword>
<dbReference type="SUPFAM" id="SSF56112">
    <property type="entry name" value="Protein kinase-like (PK-like)"/>
    <property type="match status" value="1"/>
</dbReference>
<organism evidence="2 3">
    <name type="scientific">Gluconacetobacter asukensis</name>
    <dbReference type="NCBI Taxonomy" id="1017181"/>
    <lineage>
        <taxon>Bacteria</taxon>
        <taxon>Pseudomonadati</taxon>
        <taxon>Pseudomonadota</taxon>
        <taxon>Alphaproteobacteria</taxon>
        <taxon>Acetobacterales</taxon>
        <taxon>Acetobacteraceae</taxon>
        <taxon>Gluconacetobacter</taxon>
    </lineage>
</organism>
<dbReference type="InterPro" id="IPR011009">
    <property type="entry name" value="Kinase-like_dom_sf"/>
</dbReference>
<dbReference type="Proteomes" id="UP000577891">
    <property type="component" value="Unassembled WGS sequence"/>
</dbReference>
<protein>
    <submittedName>
        <fullName evidence="2">Aminoglycoside phosphotransferase family protein</fullName>
    </submittedName>
</protein>
<dbReference type="Gene3D" id="3.90.1200.10">
    <property type="match status" value="1"/>
</dbReference>
<keyword evidence="3" id="KW-1185">Reference proteome</keyword>
<dbReference type="RefSeq" id="WP_182977910.1">
    <property type="nucleotide sequence ID" value="NZ_BAABGB010000001.1"/>
</dbReference>
<dbReference type="AlphaFoldDB" id="A0A7W4P230"/>
<reference evidence="2 3" key="1">
    <citation type="submission" date="2020-04" db="EMBL/GenBank/DDBJ databases">
        <title>Description of novel Gluconacetobacter.</title>
        <authorList>
            <person name="Sombolestani A."/>
        </authorList>
    </citation>
    <scope>NUCLEOTIDE SEQUENCE [LARGE SCALE GENOMIC DNA]</scope>
    <source>
        <strain evidence="2 3">LMG 27724</strain>
    </source>
</reference>
<evidence type="ECO:0000313" key="3">
    <source>
        <dbReference type="Proteomes" id="UP000577891"/>
    </source>
</evidence>
<dbReference type="InterPro" id="IPR002575">
    <property type="entry name" value="Aminoglycoside_PTrfase"/>
</dbReference>
<dbReference type="EMBL" id="JABEQE010000002">
    <property type="protein sequence ID" value="MBB2171330.1"/>
    <property type="molecule type" value="Genomic_DNA"/>
</dbReference>
<sequence>MTKMEDIEALPMVLGWRPDSFRMVKRGYTPVARYVVSNGTRRAFVKIATTAHTGMLLRREIAAYQVLRDAPRPTLIGYSIDRDMPILAVEDLSDAMWPPPWTDERVSAAVTAIRALHGLRVDLPSFEIVHGGEGNGWRAVQADPLPFLALGLVTADWLRRALPALIEAEAACSTNGVVPCHWDLRSDNMCLVNGTMKLVDWAEACLSNPQLDLGFWLPSLAYEGGPSPEAILPHAPDIAAWVSGYFAARAGLPIIPNAPFVRRVQQEQLSTALPWAVRALRL</sequence>
<accession>A0A7W4P230</accession>
<gene>
    <name evidence="2" type="ORF">HLH35_04205</name>
</gene>
<proteinExistence type="predicted"/>
<dbReference type="Pfam" id="PF01636">
    <property type="entry name" value="APH"/>
    <property type="match status" value="1"/>
</dbReference>
<comment type="caution">
    <text evidence="2">The sequence shown here is derived from an EMBL/GenBank/DDBJ whole genome shotgun (WGS) entry which is preliminary data.</text>
</comment>
<evidence type="ECO:0000259" key="1">
    <source>
        <dbReference type="Pfam" id="PF01636"/>
    </source>
</evidence>